<comment type="caution">
    <text evidence="1">The sequence shown here is derived from an EMBL/GenBank/DDBJ whole genome shotgun (WGS) entry which is preliminary data.</text>
</comment>
<dbReference type="EMBL" id="JBFCZG010000003">
    <property type="protein sequence ID" value="KAL3424504.1"/>
    <property type="molecule type" value="Genomic_DNA"/>
</dbReference>
<organism evidence="1 2">
    <name type="scientific">Phlyctema vagabunda</name>
    <dbReference type="NCBI Taxonomy" id="108571"/>
    <lineage>
        <taxon>Eukaryota</taxon>
        <taxon>Fungi</taxon>
        <taxon>Dikarya</taxon>
        <taxon>Ascomycota</taxon>
        <taxon>Pezizomycotina</taxon>
        <taxon>Leotiomycetes</taxon>
        <taxon>Helotiales</taxon>
        <taxon>Dermateaceae</taxon>
        <taxon>Phlyctema</taxon>
    </lineage>
</organism>
<reference evidence="1 2" key="1">
    <citation type="submission" date="2024-06" db="EMBL/GenBank/DDBJ databases">
        <title>Complete genome of Phlyctema vagabunda strain 19-DSS-EL-015.</title>
        <authorList>
            <person name="Fiorenzani C."/>
        </authorList>
    </citation>
    <scope>NUCLEOTIDE SEQUENCE [LARGE SCALE GENOMIC DNA]</scope>
    <source>
        <strain evidence="1 2">19-DSS-EL-015</strain>
    </source>
</reference>
<accession>A0ABR4PMD9</accession>
<evidence type="ECO:0000313" key="2">
    <source>
        <dbReference type="Proteomes" id="UP001629113"/>
    </source>
</evidence>
<evidence type="ECO:0000313" key="1">
    <source>
        <dbReference type="EMBL" id="KAL3424504.1"/>
    </source>
</evidence>
<dbReference type="Proteomes" id="UP001629113">
    <property type="component" value="Unassembled WGS sequence"/>
</dbReference>
<proteinExistence type="predicted"/>
<gene>
    <name evidence="1" type="ORF">PVAG01_03785</name>
</gene>
<keyword evidence="2" id="KW-1185">Reference proteome</keyword>
<protein>
    <submittedName>
        <fullName evidence="1">Uncharacterized protein</fullName>
    </submittedName>
</protein>
<name>A0ABR4PMD9_9HELO</name>
<sequence>MPALTCSLSLESANPCSLFDFKVDSAALRFHSMSEKIGRKLRIVRVYTISTEKDQTTANWVTDKDPKRFVDSDILDDMMLDFLGGQQLIQILLPEAHRPVNDKYILRDMSLSAVMVQVIPQVLHHPEVVSMIATCVIPSET</sequence>